<dbReference type="InterPro" id="IPR008952">
    <property type="entry name" value="Tetraspanin_EC2_sf"/>
</dbReference>
<reference evidence="6" key="1">
    <citation type="submission" date="2020-08" db="EMBL/GenBank/DDBJ databases">
        <title>Multicomponent nature underlies the extraordinary mechanical properties of spider dragline silk.</title>
        <authorList>
            <person name="Kono N."/>
            <person name="Nakamura H."/>
            <person name="Mori M."/>
            <person name="Yoshida Y."/>
            <person name="Ohtoshi R."/>
            <person name="Malay A.D."/>
            <person name="Moran D.A.P."/>
            <person name="Tomita M."/>
            <person name="Numata K."/>
            <person name="Arakawa K."/>
        </authorList>
    </citation>
    <scope>NUCLEOTIDE SEQUENCE</scope>
</reference>
<keyword evidence="7" id="KW-1185">Reference proteome</keyword>
<dbReference type="PANTHER" id="PTHR19282">
    <property type="entry name" value="TETRASPANIN"/>
    <property type="match status" value="1"/>
</dbReference>
<evidence type="ECO:0000256" key="4">
    <source>
        <dbReference type="ARBA" id="ARBA00023136"/>
    </source>
</evidence>
<comment type="subcellular location">
    <subcellularLocation>
        <location evidence="1">Membrane</location>
        <topology evidence="1">Multi-pass membrane protein</topology>
    </subcellularLocation>
</comment>
<accession>A0A8X6MJS9</accession>
<keyword evidence="4 5" id="KW-0472">Membrane</keyword>
<sequence>MLVGFLGCYGAIASRVCMLIIFTIIVIIVLLLEIAVMAIVQEEVKLRAKTAMQRMADDENKRYFIDLLQAKLHCCGVDGPSDYAADPKPIPPSCTDKDTGSPYNRGCYEAVVEFLKNKAALVGGVALAVLLLQICVLVVTTCLICSIKNAATNSIF</sequence>
<evidence type="ECO:0000313" key="6">
    <source>
        <dbReference type="EMBL" id="GFS58333.1"/>
    </source>
</evidence>
<dbReference type="PRINTS" id="PR00259">
    <property type="entry name" value="TMFOUR"/>
</dbReference>
<dbReference type="PANTHER" id="PTHR19282:SF555">
    <property type="entry name" value="TETRASPANIN-2A"/>
    <property type="match status" value="1"/>
</dbReference>
<evidence type="ECO:0000256" key="5">
    <source>
        <dbReference type="SAM" id="Phobius"/>
    </source>
</evidence>
<comment type="caution">
    <text evidence="6">The sequence shown here is derived from an EMBL/GenBank/DDBJ whole genome shotgun (WGS) entry which is preliminary data.</text>
</comment>
<dbReference type="AlphaFoldDB" id="A0A8X6MJS9"/>
<dbReference type="Pfam" id="PF00335">
    <property type="entry name" value="Tetraspanin"/>
    <property type="match status" value="1"/>
</dbReference>
<evidence type="ECO:0000313" key="7">
    <source>
        <dbReference type="Proteomes" id="UP000886998"/>
    </source>
</evidence>
<feature type="transmembrane region" description="Helical" evidence="5">
    <location>
        <begin position="12"/>
        <end position="40"/>
    </location>
</feature>
<name>A0A8X6MJS9_9ARAC</name>
<evidence type="ECO:0000256" key="2">
    <source>
        <dbReference type="ARBA" id="ARBA00022692"/>
    </source>
</evidence>
<proteinExistence type="predicted"/>
<organism evidence="6 7">
    <name type="scientific">Trichonephila inaurata madagascariensis</name>
    <dbReference type="NCBI Taxonomy" id="2747483"/>
    <lineage>
        <taxon>Eukaryota</taxon>
        <taxon>Metazoa</taxon>
        <taxon>Ecdysozoa</taxon>
        <taxon>Arthropoda</taxon>
        <taxon>Chelicerata</taxon>
        <taxon>Arachnida</taxon>
        <taxon>Araneae</taxon>
        <taxon>Araneomorphae</taxon>
        <taxon>Entelegynae</taxon>
        <taxon>Araneoidea</taxon>
        <taxon>Nephilidae</taxon>
        <taxon>Trichonephila</taxon>
        <taxon>Trichonephila inaurata</taxon>
    </lineage>
</organism>
<dbReference type="Gene3D" id="1.10.1450.10">
    <property type="entry name" value="Tetraspanin"/>
    <property type="match status" value="1"/>
</dbReference>
<dbReference type="SUPFAM" id="SSF48652">
    <property type="entry name" value="Tetraspanin"/>
    <property type="match status" value="1"/>
</dbReference>
<dbReference type="InterPro" id="IPR018499">
    <property type="entry name" value="Tetraspanin/Peripherin"/>
</dbReference>
<gene>
    <name evidence="6" type="primary">AVEN_140753_1</name>
    <name evidence="6" type="ORF">TNIN_264531</name>
</gene>
<dbReference type="CDD" id="cd03127">
    <property type="entry name" value="tetraspanin_LEL"/>
    <property type="match status" value="1"/>
</dbReference>
<evidence type="ECO:0000256" key="3">
    <source>
        <dbReference type="ARBA" id="ARBA00022989"/>
    </source>
</evidence>
<keyword evidence="3 5" id="KW-1133">Transmembrane helix</keyword>
<keyword evidence="2 5" id="KW-0812">Transmembrane</keyword>
<evidence type="ECO:0000256" key="1">
    <source>
        <dbReference type="ARBA" id="ARBA00004141"/>
    </source>
</evidence>
<protein>
    <submittedName>
        <fullName evidence="6">Tetraspanin</fullName>
    </submittedName>
</protein>
<dbReference type="EMBL" id="BMAV01027330">
    <property type="protein sequence ID" value="GFS58333.1"/>
    <property type="molecule type" value="Genomic_DNA"/>
</dbReference>
<dbReference type="GO" id="GO:0005886">
    <property type="term" value="C:plasma membrane"/>
    <property type="evidence" value="ECO:0007669"/>
    <property type="project" value="TreeGrafter"/>
</dbReference>
<dbReference type="OrthoDB" id="10051670at2759"/>
<feature type="transmembrane region" description="Helical" evidence="5">
    <location>
        <begin position="119"/>
        <end position="139"/>
    </location>
</feature>
<dbReference type="Proteomes" id="UP000886998">
    <property type="component" value="Unassembled WGS sequence"/>
</dbReference>